<dbReference type="PROSITE" id="PS50808">
    <property type="entry name" value="ZF_BED"/>
    <property type="match status" value="3"/>
</dbReference>
<dbReference type="Pfam" id="PF02892">
    <property type="entry name" value="zf-BED"/>
    <property type="match status" value="3"/>
</dbReference>
<dbReference type="EnsemblMetazoa" id="ASIC013845-RA">
    <property type="protein sequence ID" value="ASIC013845-PA"/>
    <property type="gene ID" value="ASIC013845"/>
</dbReference>
<dbReference type="GO" id="GO:0005634">
    <property type="term" value="C:nucleus"/>
    <property type="evidence" value="ECO:0007669"/>
    <property type="project" value="TreeGrafter"/>
</dbReference>
<evidence type="ECO:0000313" key="9">
    <source>
        <dbReference type="Proteomes" id="UP000030765"/>
    </source>
</evidence>
<dbReference type="SUPFAM" id="SSF57667">
    <property type="entry name" value="beta-beta-alpha zinc fingers"/>
    <property type="match status" value="3"/>
</dbReference>
<dbReference type="GO" id="GO:0006357">
    <property type="term" value="P:regulation of transcription by RNA polymerase II"/>
    <property type="evidence" value="ECO:0007669"/>
    <property type="project" value="TreeGrafter"/>
</dbReference>
<gene>
    <name evidence="7" type="ORF">ZHAS_00013845</name>
</gene>
<proteinExistence type="predicted"/>
<dbReference type="Proteomes" id="UP000030765">
    <property type="component" value="Unassembled WGS sequence"/>
</dbReference>
<dbReference type="GO" id="GO:0008270">
    <property type="term" value="F:zinc ion binding"/>
    <property type="evidence" value="ECO:0007669"/>
    <property type="project" value="UniProtKB-KW"/>
</dbReference>
<dbReference type="InterPro" id="IPR003656">
    <property type="entry name" value="Znf_BED"/>
</dbReference>
<keyword evidence="3" id="KW-0862">Zinc</keyword>
<evidence type="ECO:0000256" key="1">
    <source>
        <dbReference type="ARBA" id="ARBA00022723"/>
    </source>
</evidence>
<dbReference type="STRING" id="74873.A0A084W6N9"/>
<feature type="region of interest" description="Disordered" evidence="5">
    <location>
        <begin position="223"/>
        <end position="275"/>
    </location>
</feature>
<dbReference type="SMART" id="SM00614">
    <property type="entry name" value="ZnF_BED"/>
    <property type="match status" value="3"/>
</dbReference>
<dbReference type="GO" id="GO:1990837">
    <property type="term" value="F:sequence-specific double-stranded DNA binding"/>
    <property type="evidence" value="ECO:0007669"/>
    <property type="project" value="TreeGrafter"/>
</dbReference>
<evidence type="ECO:0000313" key="7">
    <source>
        <dbReference type="EMBL" id="KFB45883.1"/>
    </source>
</evidence>
<keyword evidence="2 4" id="KW-0863">Zinc-finger</keyword>
<keyword evidence="1" id="KW-0479">Metal-binding</keyword>
<keyword evidence="9" id="KW-1185">Reference proteome</keyword>
<reference evidence="8" key="2">
    <citation type="submission" date="2020-05" db="UniProtKB">
        <authorList>
            <consortium name="EnsemblMetazoa"/>
        </authorList>
    </citation>
    <scope>IDENTIFICATION</scope>
</reference>
<dbReference type="AlphaFoldDB" id="A0A084W6N9"/>
<dbReference type="EMBL" id="KE525309">
    <property type="protein sequence ID" value="KFB45883.1"/>
    <property type="molecule type" value="Genomic_DNA"/>
</dbReference>
<organism evidence="7">
    <name type="scientific">Anopheles sinensis</name>
    <name type="common">Mosquito</name>
    <dbReference type="NCBI Taxonomy" id="74873"/>
    <lineage>
        <taxon>Eukaryota</taxon>
        <taxon>Metazoa</taxon>
        <taxon>Ecdysozoa</taxon>
        <taxon>Arthropoda</taxon>
        <taxon>Hexapoda</taxon>
        <taxon>Insecta</taxon>
        <taxon>Pterygota</taxon>
        <taxon>Neoptera</taxon>
        <taxon>Endopterygota</taxon>
        <taxon>Diptera</taxon>
        <taxon>Nematocera</taxon>
        <taxon>Culicoidea</taxon>
        <taxon>Culicidae</taxon>
        <taxon>Anophelinae</taxon>
        <taxon>Anopheles</taxon>
    </lineage>
</organism>
<accession>A0A084W6N9</accession>
<dbReference type="PANTHER" id="PTHR34396">
    <property type="entry name" value="OS03G0264950 PROTEIN-RELATED"/>
    <property type="match status" value="1"/>
</dbReference>
<dbReference type="VEuPathDB" id="VectorBase:ASIC013845"/>
<evidence type="ECO:0000256" key="3">
    <source>
        <dbReference type="ARBA" id="ARBA00022833"/>
    </source>
</evidence>
<feature type="domain" description="BED-type" evidence="6">
    <location>
        <begin position="18"/>
        <end position="68"/>
    </location>
</feature>
<evidence type="ECO:0000313" key="8">
    <source>
        <dbReference type="EnsemblMetazoa" id="ASIC013845-PA"/>
    </source>
</evidence>
<evidence type="ECO:0000256" key="2">
    <source>
        <dbReference type="ARBA" id="ARBA00022771"/>
    </source>
</evidence>
<feature type="domain" description="BED-type" evidence="6">
    <location>
        <begin position="110"/>
        <end position="153"/>
    </location>
</feature>
<evidence type="ECO:0000256" key="4">
    <source>
        <dbReference type="PROSITE-ProRule" id="PRU00027"/>
    </source>
</evidence>
<dbReference type="InterPro" id="IPR053031">
    <property type="entry name" value="Cuticle_assoc_protein"/>
</dbReference>
<reference evidence="7 9" key="1">
    <citation type="journal article" date="2014" name="BMC Genomics">
        <title>Genome sequence of Anopheles sinensis provides insight into genetics basis of mosquito competence for malaria parasites.</title>
        <authorList>
            <person name="Zhou D."/>
            <person name="Zhang D."/>
            <person name="Ding G."/>
            <person name="Shi L."/>
            <person name="Hou Q."/>
            <person name="Ye Y."/>
            <person name="Xu Y."/>
            <person name="Zhou H."/>
            <person name="Xiong C."/>
            <person name="Li S."/>
            <person name="Yu J."/>
            <person name="Hong S."/>
            <person name="Yu X."/>
            <person name="Zou P."/>
            <person name="Chen C."/>
            <person name="Chang X."/>
            <person name="Wang W."/>
            <person name="Lv Y."/>
            <person name="Sun Y."/>
            <person name="Ma L."/>
            <person name="Shen B."/>
            <person name="Zhu C."/>
        </authorList>
    </citation>
    <scope>NUCLEOTIDE SEQUENCE [LARGE SCALE GENOMIC DNA]</scope>
</reference>
<dbReference type="PANTHER" id="PTHR34396:SF25">
    <property type="entry name" value="BOUNDARY ELEMENT ASSOCIATED FACTOR"/>
    <property type="match status" value="1"/>
</dbReference>
<protein>
    <submittedName>
        <fullName evidence="7 8">Dmoj\GI10409-PA-like protein</fullName>
    </submittedName>
</protein>
<feature type="domain" description="BED-type" evidence="6">
    <location>
        <begin position="176"/>
        <end position="228"/>
    </location>
</feature>
<dbReference type="InterPro" id="IPR036236">
    <property type="entry name" value="Znf_C2H2_sf"/>
</dbReference>
<evidence type="ECO:0000256" key="5">
    <source>
        <dbReference type="SAM" id="MobiDB-lite"/>
    </source>
</evidence>
<name>A0A084W6N9_ANOSI</name>
<sequence length="424" mass="48019">METLEVEPAHSSPEKSERRTSSVWEHFTVLSDKRAQCHACNKVLAYNRTTFNLKRHFLNKHPDIPMAADDILDDEEANEFAGIIKGEDQVFEEEFEQERPPDESAKRGPYRSSAIWSHFKKLSGNLKKCLHCNLVIASQNTSNMRRHVARIHPGVDLGPRIKRVSLMGSTPKTTKPKKSMLWKHFSRDVARNKAECLHCGDRLTFSGCEISNLRRHLFRKHPGEVYNDTPENDGNAKIEDSDSDYFPSGERPRAAAKRPAADLSSIEADSRDAGSPALKDELIEESNVDFVSVQDSKNFANLTDPLNALSNSHNQYEEPTRGLRVKVTKTRSSAGRSPRDSNQASFDQFDKNRSFFEDHDLNDDTFKATVHATNIIMQLQSLDSRQRIIAEKLMSDVLYHAKLKNLTEKSMVLVHVGTFEDAAL</sequence>
<evidence type="ECO:0000259" key="6">
    <source>
        <dbReference type="PROSITE" id="PS50808"/>
    </source>
</evidence>
<dbReference type="OMA" id="VHTALEM"/>
<dbReference type="EMBL" id="ATLV01020888">
    <property type="status" value="NOT_ANNOTATED_CDS"/>
    <property type="molecule type" value="Genomic_DNA"/>
</dbReference>
<dbReference type="OrthoDB" id="7476629at2759"/>